<evidence type="ECO:0000256" key="1">
    <source>
        <dbReference type="SAM" id="MobiDB-lite"/>
    </source>
</evidence>
<dbReference type="Proteomes" id="UP000196084">
    <property type="component" value="Unassembled WGS sequence"/>
</dbReference>
<feature type="compositionally biased region" description="Basic and acidic residues" evidence="1">
    <location>
        <begin position="390"/>
        <end position="399"/>
    </location>
</feature>
<proteinExistence type="predicted"/>
<organism evidence="3 4">
    <name type="scientific">Natronolimnobius baerhuensis</name>
    <dbReference type="NCBI Taxonomy" id="253108"/>
    <lineage>
        <taxon>Archaea</taxon>
        <taxon>Methanobacteriati</taxon>
        <taxon>Methanobacteriota</taxon>
        <taxon>Stenosarchaea group</taxon>
        <taxon>Halobacteria</taxon>
        <taxon>Halobacteriales</taxon>
        <taxon>Natrialbaceae</taxon>
        <taxon>Natronolimnobius</taxon>
    </lineage>
</organism>
<dbReference type="EMBL" id="MWPH01000002">
    <property type="protein sequence ID" value="OVE84594.1"/>
    <property type="molecule type" value="Genomic_DNA"/>
</dbReference>
<dbReference type="Gene3D" id="3.40.50.720">
    <property type="entry name" value="NAD(P)-binding Rossmann-like Domain"/>
    <property type="match status" value="1"/>
</dbReference>
<name>A0A202E8P0_9EURY</name>
<dbReference type="OrthoDB" id="194971at2157"/>
<evidence type="ECO:0000313" key="4">
    <source>
        <dbReference type="Proteomes" id="UP000196084"/>
    </source>
</evidence>
<dbReference type="Pfam" id="PF03435">
    <property type="entry name" value="Sacchrp_dh_NADP"/>
    <property type="match status" value="1"/>
</dbReference>
<gene>
    <name evidence="3" type="ORF">B2G88_09350</name>
</gene>
<feature type="compositionally biased region" description="Acidic residues" evidence="1">
    <location>
        <begin position="371"/>
        <end position="387"/>
    </location>
</feature>
<dbReference type="InterPro" id="IPR036291">
    <property type="entry name" value="NAD(P)-bd_dom_sf"/>
</dbReference>
<sequence>MDSLLIYGSYGYTGRLVAHEAVTRGGEEDESGTPTLAGRDGQAVSEQATHLGVEGRQLALEDDLTAVLEEFDAVLNCAGPFTETVDPMTEACLETGTDYLDVTGEVAVFERLRQRDREARDAGVTMVPGVGFEVVPSDCLAAMLAECLPTADSLTLGVEASGPPSSGTARTVLDLLADGGIVRHNGRLIKVPAGFRTRKLDFGNGPTDAVSVPWGDVVTAPYSAGVDSVEVYASAPSWAGHALAALESVSCVLTCGPVERVLERSLETVIDGPDEQTLATDRAVIWGELTDEDGQRATARLETPNPYALTAQSAVSAAERVLGCESDGGDERAIQPGFQTPATAFGSEFVLEFEGVDYELLAVPASTASSDGDDTTGADDLADDEAVGNETRRLLESDD</sequence>
<reference evidence="3 4" key="1">
    <citation type="submission" date="2017-02" db="EMBL/GenBank/DDBJ databases">
        <title>Natronthermophilus aegyptiacus gen. nov.,sp. nov., an aerobic, extremely halophilic alkalithermophilic archaeon isolated from the athalassohaline Wadi An Natrun, Egypt.</title>
        <authorList>
            <person name="Zhao B."/>
        </authorList>
    </citation>
    <scope>NUCLEOTIDE SEQUENCE [LARGE SCALE GENOMIC DNA]</scope>
    <source>
        <strain evidence="3 4">CGMCC 1.3597</strain>
    </source>
</reference>
<dbReference type="PANTHER" id="PTHR43781:SF1">
    <property type="entry name" value="SACCHAROPINE DEHYDROGENASE"/>
    <property type="match status" value="1"/>
</dbReference>
<dbReference type="RefSeq" id="WP_054862338.1">
    <property type="nucleotide sequence ID" value="NZ_MWPH01000002.1"/>
</dbReference>
<keyword evidence="4" id="KW-1185">Reference proteome</keyword>
<feature type="region of interest" description="Disordered" evidence="1">
    <location>
        <begin position="22"/>
        <end position="42"/>
    </location>
</feature>
<dbReference type="InterPro" id="IPR005097">
    <property type="entry name" value="Sacchrp_dh_NADP-bd"/>
</dbReference>
<dbReference type="SUPFAM" id="SSF51735">
    <property type="entry name" value="NAD(P)-binding Rossmann-fold domains"/>
    <property type="match status" value="1"/>
</dbReference>
<dbReference type="PANTHER" id="PTHR43781">
    <property type="entry name" value="SACCHAROPINE DEHYDROGENASE"/>
    <property type="match status" value="1"/>
</dbReference>
<accession>A0A202E8P0</accession>
<dbReference type="AlphaFoldDB" id="A0A202E8P0"/>
<evidence type="ECO:0000259" key="2">
    <source>
        <dbReference type="Pfam" id="PF03435"/>
    </source>
</evidence>
<feature type="region of interest" description="Disordered" evidence="1">
    <location>
        <begin position="365"/>
        <end position="399"/>
    </location>
</feature>
<evidence type="ECO:0000313" key="3">
    <source>
        <dbReference type="EMBL" id="OVE84594.1"/>
    </source>
</evidence>
<protein>
    <submittedName>
        <fullName evidence="3">Saccharopine dehydrogenase</fullName>
    </submittedName>
</protein>
<feature type="domain" description="Saccharopine dehydrogenase NADP binding" evidence="2">
    <location>
        <begin position="5"/>
        <end position="127"/>
    </location>
</feature>
<comment type="caution">
    <text evidence="3">The sequence shown here is derived from an EMBL/GenBank/DDBJ whole genome shotgun (WGS) entry which is preliminary data.</text>
</comment>